<accession>A0A553QD11</accession>
<proteinExistence type="predicted"/>
<dbReference type="Proteomes" id="UP000316079">
    <property type="component" value="Unassembled WGS sequence"/>
</dbReference>
<comment type="caution">
    <text evidence="1">The sequence shown here is derived from an EMBL/GenBank/DDBJ whole genome shotgun (WGS) entry which is preliminary data.</text>
</comment>
<gene>
    <name evidence="1" type="ORF">DNTS_015724</name>
</gene>
<dbReference type="EMBL" id="SRMA01026094">
    <property type="protein sequence ID" value="TRY87823.1"/>
    <property type="molecule type" value="Genomic_DNA"/>
</dbReference>
<protein>
    <submittedName>
        <fullName evidence="1">Uncharacterized protein</fullName>
    </submittedName>
</protein>
<organism evidence="1 2">
    <name type="scientific">Danionella cerebrum</name>
    <dbReference type="NCBI Taxonomy" id="2873325"/>
    <lineage>
        <taxon>Eukaryota</taxon>
        <taxon>Metazoa</taxon>
        <taxon>Chordata</taxon>
        <taxon>Craniata</taxon>
        <taxon>Vertebrata</taxon>
        <taxon>Euteleostomi</taxon>
        <taxon>Actinopterygii</taxon>
        <taxon>Neopterygii</taxon>
        <taxon>Teleostei</taxon>
        <taxon>Ostariophysi</taxon>
        <taxon>Cypriniformes</taxon>
        <taxon>Danionidae</taxon>
        <taxon>Danioninae</taxon>
        <taxon>Danionella</taxon>
    </lineage>
</organism>
<keyword evidence="2" id="KW-1185">Reference proteome</keyword>
<evidence type="ECO:0000313" key="2">
    <source>
        <dbReference type="Proteomes" id="UP000316079"/>
    </source>
</evidence>
<reference evidence="1 2" key="1">
    <citation type="journal article" date="2019" name="Sci. Data">
        <title>Hybrid genome assembly and annotation of Danionella translucida.</title>
        <authorList>
            <person name="Kadobianskyi M."/>
            <person name="Schulze L."/>
            <person name="Schuelke M."/>
            <person name="Judkewitz B."/>
        </authorList>
    </citation>
    <scope>NUCLEOTIDE SEQUENCE [LARGE SCALE GENOMIC DNA]</scope>
    <source>
        <strain evidence="1 2">Bolton</strain>
    </source>
</reference>
<name>A0A553QD11_9TELE</name>
<evidence type="ECO:0000313" key="1">
    <source>
        <dbReference type="EMBL" id="TRY87823.1"/>
    </source>
</evidence>
<sequence>MNHLLTGDHHLSIGHHHLHDLFKKLSYLVLPCFGIAVECMETASTSLDQFIQLLIMLHFYLYAGVTQLFSCPNGCRRASDIEPIPSWSVNHLYLLSSHQGLTCGTHSCLNSYLIKSFLFQDGIPNSTFTSLRHSNKDQI</sequence>
<dbReference type="AlphaFoldDB" id="A0A553QD11"/>